<dbReference type="PANTHER" id="PTHR10098">
    <property type="entry name" value="RAPSYN-RELATED"/>
    <property type="match status" value="1"/>
</dbReference>
<name>A9AYN5_HERA2</name>
<evidence type="ECO:0000259" key="1">
    <source>
        <dbReference type="Pfam" id="PF12770"/>
    </source>
</evidence>
<dbReference type="STRING" id="316274.Haur_2373"/>
<dbReference type="SUPFAM" id="SSF48452">
    <property type="entry name" value="TPR-like"/>
    <property type="match status" value="2"/>
</dbReference>
<sequence length="918" mass="103108">MHAPERMLERQQRYQVADDHEFAWRQYCLGLANLRLQRLAALQLALSQARQAFGLSHDPLGLLYCEGLALAGAWLAGTNVENLQRLEGLAHRFRALGYPLEATRTDLLRVLHYYSLGQVERGLSLIQPLEASIDQLGSRYDQAYWLWISGMTYSHNHDFNQAGRLLDQAFVLFSSLHMQPECARCLFDRSWLWQRQERYAAAFNDLAAAQTLADDLNLVYLIAACAKNTGLALSRLGRYAAALDWTLDARRRYGQLARHDFINGCELNLANILYYAGLYELALKMFERLEGNYRRLNLLRMAAGSVRNQALVLRAQHQAQAAYDLLRSIEAPILQGTNQLEQAEYWQALAFALAEQGDIEQATTIFGHAESLFKQLDNQPAAAKCRLELAWLALKQHQSTDDSDNAQIHTIKHQLQQTLGYLDDRPFYRWRILYGLGLCEAAFGKTAAALDYYTQVSLIITNLRLEFFDEHASSAIFVQAHDLFTAALDLTLQANNPLALLQLSEQQRALVLRQHLDSGRSNRRIPRALQAQLWRGLRTDSLGFLDDLPPVGKLEIPEIQFDITEAFDQLDIAQLRQHLTAVYQARWVVLAYICHGSRLIRLTLTPTMLQADVIVLDAGLKRLIERASLARYRWFTYSGQQASDQPIWPELESLASHLLPPIVSQPLDYLLIVPAEPLHGIAWGTLRLNQKWLAQHTAINILPNLSHIQPTAMVVKPYSQGVMIGCSEFRDDLPALPNVEPEIAQLEAIYADQPTLTLQNAAVTKARIFELSNAGSLLGCRFLHIASHAQLRSGAGQAAYIQLWDERLSFDQIIDLQLQGTWVILSVCDGSASDVLAGEEVLSLSRAFLAAGATAVIANLWKQADDASPRLMARLHSLLHAGSDPVRALCLLQNDWLMHYDNASPLVWGGLQVISSLA</sequence>
<dbReference type="KEGG" id="hau:Haur_2373"/>
<evidence type="ECO:0000313" key="2">
    <source>
        <dbReference type="EMBL" id="ABX05013.1"/>
    </source>
</evidence>
<feature type="domain" description="CHAT" evidence="1">
    <location>
        <begin position="651"/>
        <end position="913"/>
    </location>
</feature>
<dbReference type="SMART" id="SM00028">
    <property type="entry name" value="TPR"/>
    <property type="match status" value="5"/>
</dbReference>
<keyword evidence="3" id="KW-1185">Reference proteome</keyword>
<dbReference type="InterPro" id="IPR011990">
    <property type="entry name" value="TPR-like_helical_dom_sf"/>
</dbReference>
<organism evidence="2 3">
    <name type="scientific">Herpetosiphon aurantiacus (strain ATCC 23779 / DSM 785 / 114-95)</name>
    <dbReference type="NCBI Taxonomy" id="316274"/>
    <lineage>
        <taxon>Bacteria</taxon>
        <taxon>Bacillati</taxon>
        <taxon>Chloroflexota</taxon>
        <taxon>Chloroflexia</taxon>
        <taxon>Herpetosiphonales</taxon>
        <taxon>Herpetosiphonaceae</taxon>
        <taxon>Herpetosiphon</taxon>
    </lineage>
</organism>
<protein>
    <submittedName>
        <fullName evidence="2">Tetratricopeptide TPR_3</fullName>
    </submittedName>
</protein>
<dbReference type="InterPro" id="IPR024983">
    <property type="entry name" value="CHAT_dom"/>
</dbReference>
<dbReference type="InParanoid" id="A9AYN5"/>
<proteinExistence type="predicted"/>
<evidence type="ECO:0000313" key="3">
    <source>
        <dbReference type="Proteomes" id="UP000000787"/>
    </source>
</evidence>
<dbReference type="Proteomes" id="UP000000787">
    <property type="component" value="Chromosome"/>
</dbReference>
<dbReference type="InterPro" id="IPR019734">
    <property type="entry name" value="TPR_rpt"/>
</dbReference>
<dbReference type="eggNOG" id="COG4995">
    <property type="taxonomic scope" value="Bacteria"/>
</dbReference>
<dbReference type="eggNOG" id="COG0457">
    <property type="taxonomic scope" value="Bacteria"/>
</dbReference>
<accession>A9AYN5</accession>
<dbReference type="PANTHER" id="PTHR10098:SF108">
    <property type="entry name" value="TETRATRICOPEPTIDE REPEAT PROTEIN 28"/>
    <property type="match status" value="1"/>
</dbReference>
<dbReference type="AlphaFoldDB" id="A9AYN5"/>
<dbReference type="HOGENOM" id="CLU_317312_0_0_0"/>
<dbReference type="EMBL" id="CP000875">
    <property type="protein sequence ID" value="ABX05013.1"/>
    <property type="molecule type" value="Genomic_DNA"/>
</dbReference>
<gene>
    <name evidence="2" type="ordered locus">Haur_2373</name>
</gene>
<dbReference type="BioCyc" id="HAUR316274:GHYA-2401-MONOMER"/>
<reference evidence="2 3" key="1">
    <citation type="journal article" date="2011" name="Stand. Genomic Sci.">
        <title>Complete genome sequence of the filamentous gliding predatory bacterium Herpetosiphon aurantiacus type strain (114-95(T)).</title>
        <authorList>
            <person name="Kiss H."/>
            <person name="Nett M."/>
            <person name="Domin N."/>
            <person name="Martin K."/>
            <person name="Maresca J.A."/>
            <person name="Copeland A."/>
            <person name="Lapidus A."/>
            <person name="Lucas S."/>
            <person name="Berry K.W."/>
            <person name="Glavina Del Rio T."/>
            <person name="Dalin E."/>
            <person name="Tice H."/>
            <person name="Pitluck S."/>
            <person name="Richardson P."/>
            <person name="Bruce D."/>
            <person name="Goodwin L."/>
            <person name="Han C."/>
            <person name="Detter J.C."/>
            <person name="Schmutz J."/>
            <person name="Brettin T."/>
            <person name="Land M."/>
            <person name="Hauser L."/>
            <person name="Kyrpides N.C."/>
            <person name="Ivanova N."/>
            <person name="Goker M."/>
            <person name="Woyke T."/>
            <person name="Klenk H.P."/>
            <person name="Bryant D.A."/>
        </authorList>
    </citation>
    <scope>NUCLEOTIDE SEQUENCE [LARGE SCALE GENOMIC DNA]</scope>
    <source>
        <strain evidence="3">ATCC 23779 / DSM 785 / 114-95</strain>
    </source>
</reference>
<dbReference type="Pfam" id="PF12770">
    <property type="entry name" value="CHAT"/>
    <property type="match status" value="1"/>
</dbReference>
<dbReference type="Gene3D" id="1.25.40.10">
    <property type="entry name" value="Tetratricopeptide repeat domain"/>
    <property type="match status" value="2"/>
</dbReference>